<dbReference type="AlphaFoldDB" id="A0AAD3SRC7"/>
<keyword evidence="4" id="KW-1185">Reference proteome</keyword>
<proteinExistence type="predicted"/>
<organism evidence="3 4">
    <name type="scientific">Nepenthes gracilis</name>
    <name type="common">Slender pitcher plant</name>
    <dbReference type="NCBI Taxonomy" id="150966"/>
    <lineage>
        <taxon>Eukaryota</taxon>
        <taxon>Viridiplantae</taxon>
        <taxon>Streptophyta</taxon>
        <taxon>Embryophyta</taxon>
        <taxon>Tracheophyta</taxon>
        <taxon>Spermatophyta</taxon>
        <taxon>Magnoliopsida</taxon>
        <taxon>eudicotyledons</taxon>
        <taxon>Gunneridae</taxon>
        <taxon>Pentapetalae</taxon>
        <taxon>Caryophyllales</taxon>
        <taxon>Nepenthaceae</taxon>
        <taxon>Nepenthes</taxon>
    </lineage>
</organism>
<evidence type="ECO:0000256" key="2">
    <source>
        <dbReference type="SAM" id="SignalP"/>
    </source>
</evidence>
<comment type="caution">
    <text evidence="3">The sequence shown here is derived from an EMBL/GenBank/DDBJ whole genome shotgun (WGS) entry which is preliminary data.</text>
</comment>
<reference evidence="3" key="1">
    <citation type="submission" date="2023-05" db="EMBL/GenBank/DDBJ databases">
        <title>Nepenthes gracilis genome sequencing.</title>
        <authorList>
            <person name="Fukushima K."/>
        </authorList>
    </citation>
    <scope>NUCLEOTIDE SEQUENCE</scope>
    <source>
        <strain evidence="3">SING2019-196</strain>
    </source>
</reference>
<dbReference type="EMBL" id="BSYO01000015">
    <property type="protein sequence ID" value="GMH15550.1"/>
    <property type="molecule type" value="Genomic_DNA"/>
</dbReference>
<name>A0AAD3SRC7_NEPGR</name>
<feature type="region of interest" description="Disordered" evidence="1">
    <location>
        <begin position="143"/>
        <end position="162"/>
    </location>
</feature>
<feature type="signal peptide" evidence="2">
    <location>
        <begin position="1"/>
        <end position="17"/>
    </location>
</feature>
<dbReference type="Proteomes" id="UP001279734">
    <property type="component" value="Unassembled WGS sequence"/>
</dbReference>
<keyword evidence="2" id="KW-0732">Signal</keyword>
<accession>A0AAD3SRC7</accession>
<protein>
    <submittedName>
        <fullName evidence="3">Uncharacterized protein</fullName>
    </submittedName>
</protein>
<evidence type="ECO:0000313" key="3">
    <source>
        <dbReference type="EMBL" id="GMH15550.1"/>
    </source>
</evidence>
<evidence type="ECO:0000256" key="1">
    <source>
        <dbReference type="SAM" id="MobiDB-lite"/>
    </source>
</evidence>
<sequence length="242" mass="25628">MLMIVCLIGCNSGLGVASLSMDFSLCNWLLNCCPLGSHRDCCKLHWFFGALESSCLLCCCCFVSTVDDGADGLGAGALCKVPCRASMRNLFWPGDVKFDEDSFSKSSLQIPVPVPAEIPEVSEPAGCITPTLEANRPVCSAVDSAETMPPNESGHDSDQALPIVYPDYGAEDPTAVTRAFSAAFSCWKRQAATGFENWGCTDVVYCTWSSGSVSPVGAEKELVGILLLLAVDCVDGDVQPSS</sequence>
<gene>
    <name evidence="3" type="ORF">Nepgr_017391</name>
</gene>
<feature type="chain" id="PRO_5041918020" evidence="2">
    <location>
        <begin position="18"/>
        <end position="242"/>
    </location>
</feature>
<evidence type="ECO:0000313" key="4">
    <source>
        <dbReference type="Proteomes" id="UP001279734"/>
    </source>
</evidence>